<dbReference type="InterPro" id="IPR011041">
    <property type="entry name" value="Quinoprot_gluc/sorb_DH_b-prop"/>
</dbReference>
<dbReference type="Pfam" id="PF22807">
    <property type="entry name" value="TrAA12"/>
    <property type="match status" value="1"/>
</dbReference>
<dbReference type="SUPFAM" id="SSF49344">
    <property type="entry name" value="CBD9-like"/>
    <property type="match status" value="1"/>
</dbReference>
<dbReference type="InterPro" id="IPR011042">
    <property type="entry name" value="6-blade_b-propeller_TolB-like"/>
</dbReference>
<dbReference type="OrthoDB" id="507128at2759"/>
<proteinExistence type="predicted"/>
<comment type="caution">
    <text evidence="4">The sequence shown here is derived from an EMBL/GenBank/DDBJ whole genome shotgun (WGS) entry which is preliminary data.</text>
</comment>
<dbReference type="PANTHER" id="PTHR47797:SF5">
    <property type="entry name" value="CELLOBIOSE DEHYDROGENASE CYTOCHROME DOMAIN-CONTAINING PROTEIN"/>
    <property type="match status" value="1"/>
</dbReference>
<evidence type="ECO:0000313" key="4">
    <source>
        <dbReference type="EMBL" id="KAF4637099.1"/>
    </source>
</evidence>
<evidence type="ECO:0000259" key="2">
    <source>
        <dbReference type="Pfam" id="PF16010"/>
    </source>
</evidence>
<protein>
    <recommendedName>
        <fullName evidence="6">Cellobiose dehydrogenase cytochrome domain-containing protein</fullName>
    </recommendedName>
</protein>
<dbReference type="InterPro" id="IPR015920">
    <property type="entry name" value="Cellobiose_DH-like_cyt"/>
</dbReference>
<dbReference type="Pfam" id="PF16010">
    <property type="entry name" value="CDH-cyt"/>
    <property type="match status" value="1"/>
</dbReference>
<dbReference type="InterPro" id="IPR054539">
    <property type="entry name" value="Beta-prop_PDH"/>
</dbReference>
<evidence type="ECO:0000259" key="3">
    <source>
        <dbReference type="Pfam" id="PF22807"/>
    </source>
</evidence>
<dbReference type="SUPFAM" id="SSF50952">
    <property type="entry name" value="Soluble quinoprotein glucose dehydrogenase"/>
    <property type="match status" value="1"/>
</dbReference>
<dbReference type="EMBL" id="JAAMPI010000036">
    <property type="protein sequence ID" value="KAF4637099.1"/>
    <property type="molecule type" value="Genomic_DNA"/>
</dbReference>
<dbReference type="PANTHER" id="PTHR47797">
    <property type="entry name" value="DEHYDROGENASE, PUTATIVE (AFU_ORTHOLOGUE AFUA_8G05805)-RELATED"/>
    <property type="match status" value="1"/>
</dbReference>
<dbReference type="Proteomes" id="UP000566819">
    <property type="component" value="Unassembled WGS sequence"/>
</dbReference>
<evidence type="ECO:0000256" key="1">
    <source>
        <dbReference type="SAM" id="MobiDB-lite"/>
    </source>
</evidence>
<name>A0A8H4RW57_9HELO</name>
<keyword evidence="5" id="KW-1185">Reference proteome</keyword>
<dbReference type="Gene3D" id="2.60.40.1210">
    <property type="entry name" value="Cellobiose dehydrogenase, cytochrome domain"/>
    <property type="match status" value="1"/>
</dbReference>
<organism evidence="4 5">
    <name type="scientific">Cudoniella acicularis</name>
    <dbReference type="NCBI Taxonomy" id="354080"/>
    <lineage>
        <taxon>Eukaryota</taxon>
        <taxon>Fungi</taxon>
        <taxon>Dikarya</taxon>
        <taxon>Ascomycota</taxon>
        <taxon>Pezizomycotina</taxon>
        <taxon>Leotiomycetes</taxon>
        <taxon>Helotiales</taxon>
        <taxon>Tricladiaceae</taxon>
        <taxon>Cudoniella</taxon>
    </lineage>
</organism>
<evidence type="ECO:0008006" key="6">
    <source>
        <dbReference type="Google" id="ProtNLM"/>
    </source>
</evidence>
<dbReference type="CDD" id="cd09630">
    <property type="entry name" value="CDH_like_cytochrome"/>
    <property type="match status" value="1"/>
</dbReference>
<accession>A0A8H4RW57</accession>
<dbReference type="Gene3D" id="2.120.10.30">
    <property type="entry name" value="TolB, C-terminal domain"/>
    <property type="match status" value="1"/>
</dbReference>
<feature type="domain" description="Pyrroloquinoline quinone-dependent pyranose dehydrogenase beta-propeller" evidence="3">
    <location>
        <begin position="252"/>
        <end position="648"/>
    </location>
</feature>
<feature type="region of interest" description="Disordered" evidence="1">
    <location>
        <begin position="198"/>
        <end position="218"/>
    </location>
</feature>
<evidence type="ECO:0000313" key="5">
    <source>
        <dbReference type="Proteomes" id="UP000566819"/>
    </source>
</evidence>
<feature type="domain" description="Cellobiose dehydrogenase-like cytochrome" evidence="2">
    <location>
        <begin position="15"/>
        <end position="184"/>
    </location>
</feature>
<dbReference type="AlphaFoldDB" id="A0A8H4RW57"/>
<sequence length="649" mass="69149">MVSKNLSYEDRDAKRKQYTLKQSRQLLATRIALPMNVSDPYDAIISITAPVASKWVGIAWGGTMVFNPLTMGWANGKTAVVSSRFAFGMTLPPAYDGAEYTLLKGTTTNATHWTMTARCRGCTSYQANDGSEAVLNGTGTVPLAWAQGDTAVQDPSNNNTVFDVHKTFGKWQHDLNAARSPNFNAWVVSNILPVPTASASSSATSTTANPTTTGKAPTTIVTSVKPTSTAIAGKAPIPASCSGAGAPKFSSVLAPGWKATKVLGGLTSPRSIEFDSVGNMLVVQSGKGITVHTVGADGCITGSKTLVSLNSLNHGIQFSADGKTLYASSMTNVYSWPYTASSTSVGTRTTIITGMYNGGHTTRTLLIAPHKPNLLLVSHGSNDNWDYASGNVKTARAIIKVFDLSAIPSGGYNYVSGGWNAGYGMRNEVGMAFDGNNMLWGVENSGDQFQRTPIGGTGKDIHQDNPAEKLNYIGDITKDNRNWYGYPTCFTVWKPSDFTDAKFQVGDQFVVSPNSTFKDDSCKGVVTPPALSFQAHSAPIDSKFDSTYSTLYVTFHGSWNRSPTTGFKLVAVPFTKGSDGTYKPVAAPSSNTGYTDIFYNPDVTRCAGNGPSMSSGCFRPAGLQWDSQGRLYMTSDVTSDAELWVLGKS</sequence>
<reference evidence="4 5" key="1">
    <citation type="submission" date="2020-03" db="EMBL/GenBank/DDBJ databases">
        <title>Draft Genome Sequence of Cudoniella acicularis.</title>
        <authorList>
            <person name="Buettner E."/>
            <person name="Kellner H."/>
        </authorList>
    </citation>
    <scope>NUCLEOTIDE SEQUENCE [LARGE SCALE GENOMIC DNA]</scope>
    <source>
        <strain evidence="4 5">DSM 108380</strain>
    </source>
</reference>
<gene>
    <name evidence="4" type="ORF">G7Y89_g1005</name>
</gene>